<feature type="compositionally biased region" description="Basic and acidic residues" evidence="1">
    <location>
        <begin position="1"/>
        <end position="10"/>
    </location>
</feature>
<dbReference type="GO" id="GO:0000011">
    <property type="term" value="P:vacuole inheritance"/>
    <property type="evidence" value="ECO:0007669"/>
    <property type="project" value="TreeGrafter"/>
</dbReference>
<dbReference type="GeneID" id="34519910"/>
<evidence type="ECO:0000256" key="2">
    <source>
        <dbReference type="SAM" id="Phobius"/>
    </source>
</evidence>
<evidence type="ECO:0008006" key="5">
    <source>
        <dbReference type="Google" id="ProtNLM"/>
    </source>
</evidence>
<evidence type="ECO:0000256" key="1">
    <source>
        <dbReference type="SAM" id="MobiDB-lite"/>
    </source>
</evidence>
<dbReference type="STRING" id="1382522.W6MJ55"/>
<dbReference type="GO" id="GO:1903778">
    <property type="term" value="P:protein localization to vacuolar membrane"/>
    <property type="evidence" value="ECO:0007669"/>
    <property type="project" value="TreeGrafter"/>
</dbReference>
<proteinExistence type="predicted"/>
<keyword evidence="2" id="KW-0812">Transmembrane</keyword>
<dbReference type="InterPro" id="IPR024260">
    <property type="entry name" value="Vac7"/>
</dbReference>
<evidence type="ECO:0000313" key="3">
    <source>
        <dbReference type="EMBL" id="CDK26519.1"/>
    </source>
</evidence>
<feature type="compositionally biased region" description="Basic and acidic residues" evidence="1">
    <location>
        <begin position="689"/>
        <end position="702"/>
    </location>
</feature>
<reference evidence="3" key="1">
    <citation type="submission" date="2013-12" db="EMBL/GenBank/DDBJ databases">
        <authorList>
            <person name="Genoscope - CEA"/>
        </authorList>
    </citation>
    <scope>NUCLEOTIDE SEQUENCE</scope>
    <source>
        <strain evidence="3">CBS 1993</strain>
    </source>
</reference>
<feature type="compositionally biased region" description="Low complexity" evidence="1">
    <location>
        <begin position="93"/>
        <end position="105"/>
    </location>
</feature>
<dbReference type="OrthoDB" id="1204at2759"/>
<feature type="region of interest" description="Disordered" evidence="1">
    <location>
        <begin position="1"/>
        <end position="28"/>
    </location>
</feature>
<feature type="region of interest" description="Disordered" evidence="1">
    <location>
        <begin position="367"/>
        <end position="416"/>
    </location>
</feature>
<keyword evidence="2" id="KW-0472">Membrane</keyword>
<dbReference type="GO" id="GO:0010513">
    <property type="term" value="P:positive regulation of phosphatidylinositol biosynthetic process"/>
    <property type="evidence" value="ECO:0007669"/>
    <property type="project" value="TreeGrafter"/>
</dbReference>
<feature type="region of interest" description="Disordered" evidence="1">
    <location>
        <begin position="71"/>
        <end position="114"/>
    </location>
</feature>
<feature type="compositionally biased region" description="Polar residues" evidence="1">
    <location>
        <begin position="175"/>
        <end position="187"/>
    </location>
</feature>
<feature type="region of interest" description="Disordered" evidence="1">
    <location>
        <begin position="311"/>
        <end position="339"/>
    </location>
</feature>
<dbReference type="Pfam" id="PF12751">
    <property type="entry name" value="Vac7"/>
    <property type="match status" value="1"/>
</dbReference>
<dbReference type="HOGENOM" id="CLU_009959_0_0_1"/>
<name>W6MJ55_9ASCO</name>
<sequence>MSSNEPKEPVEVSAKNSAERQVSHQKYPATDLRHKGGLLSVETETVDTAGIHILPLTHQQGMVNSENLSLANLPSGTSTQAHSTPLLSPALDTTSSMSSANNSTTHGAMNGPAADLHNTLRSKRSIIEPSLFNGNEDIDGHSTGDRAASGPKIASNPNSVRLQKKSAATGMGPVRTQTSTSTNSNHPIKSATRVDFFAARVHDAIKNDKGESSDSDETFVYDNAPQQGTAADVSAQMPARDLKQPSIAGSTGVSGVATVGSSNVTGTNSGVASKTGSVVGLASVTATQRSQQLLGKKDMVDSQSIYSVSDSFVPSGNTAYGSTTSNEMPNSGSKHSQQKTFKNLRDFADSPMGSDDDQVDELNDGKEAISPFTKGNQGSIRSNRRFSKGNVADKISLSPNSPANRVGEGNESSKAPQLRAITSKLFDSKGTLPRRYSGVDFNAFNDEDLDEDDFDFVADPDEESELEFGSYGKGGYADLRRNLSSMSYPNNGYGSLDSDGNGTKLDKPRRMIRRKKANTGMYYSPHNFTGSRSARWRQVKNFCYTLGLIMLLLSVGFVSGFLLATTKDLQDVKITEIQDIIISQEELVFNVGVQAFNPGFWSIVVSEAEIDVFAQTAFSKVKAKDCPKETDPNKPLVPIPKVDEADNGALETVLLGTVRSFEMPLVFQGGFFTRQKSQSMTEIKLLDPCSKDEDKNGEDQNDGKPPVEANEKVLTGLNDGRENADGRSRDMQGTYYETFGSESCDINDIPGRKKWSHISKHPFDLIIRGVLTYRLPLSGSNSTIGVNKVVSIDPDKPIDPIKTWEEWH</sequence>
<evidence type="ECO:0000313" key="4">
    <source>
        <dbReference type="Proteomes" id="UP000019384"/>
    </source>
</evidence>
<gene>
    <name evidence="3" type="ORF">KUCA_T00002491001</name>
</gene>
<feature type="compositionally biased region" description="Polar residues" evidence="1">
    <location>
        <begin position="71"/>
        <end position="86"/>
    </location>
</feature>
<dbReference type="GO" id="GO:0070772">
    <property type="term" value="C:PAS complex"/>
    <property type="evidence" value="ECO:0007669"/>
    <property type="project" value="TreeGrafter"/>
</dbReference>
<feature type="region of interest" description="Disordered" evidence="1">
    <location>
        <begin position="137"/>
        <end position="187"/>
    </location>
</feature>
<organism evidence="3 4">
    <name type="scientific">Kuraishia capsulata CBS 1993</name>
    <dbReference type="NCBI Taxonomy" id="1382522"/>
    <lineage>
        <taxon>Eukaryota</taxon>
        <taxon>Fungi</taxon>
        <taxon>Dikarya</taxon>
        <taxon>Ascomycota</taxon>
        <taxon>Saccharomycotina</taxon>
        <taxon>Pichiomycetes</taxon>
        <taxon>Pichiales</taxon>
        <taxon>Pichiaceae</taxon>
        <taxon>Kuraishia</taxon>
    </lineage>
</organism>
<dbReference type="EMBL" id="HG793127">
    <property type="protein sequence ID" value="CDK26519.1"/>
    <property type="molecule type" value="Genomic_DNA"/>
</dbReference>
<feature type="transmembrane region" description="Helical" evidence="2">
    <location>
        <begin position="542"/>
        <end position="564"/>
    </location>
</feature>
<keyword evidence="4" id="KW-1185">Reference proteome</keyword>
<dbReference type="Proteomes" id="UP000019384">
    <property type="component" value="Unassembled WGS sequence"/>
</dbReference>
<feature type="compositionally biased region" description="Basic and acidic residues" evidence="1">
    <location>
        <begin position="719"/>
        <end position="730"/>
    </location>
</feature>
<feature type="region of interest" description="Disordered" evidence="1">
    <location>
        <begin position="687"/>
        <end position="730"/>
    </location>
</feature>
<dbReference type="GO" id="GO:0000329">
    <property type="term" value="C:fungal-type vacuole membrane"/>
    <property type="evidence" value="ECO:0007669"/>
    <property type="project" value="TreeGrafter"/>
</dbReference>
<dbReference type="AlphaFoldDB" id="W6MJ55"/>
<dbReference type="PANTHER" id="PTHR28258">
    <property type="entry name" value="VACUOLAR SEGREGATION PROTEIN 7"/>
    <property type="match status" value="1"/>
</dbReference>
<accession>W6MJ55</accession>
<reference evidence="3" key="2">
    <citation type="submission" date="2014-02" db="EMBL/GenBank/DDBJ databases">
        <title>Complete DNA sequence of /Kuraishia capsulata/ illustrates novel genomic features among budding yeasts (/Saccharomycotina/).</title>
        <authorList>
            <person name="Morales L."/>
            <person name="Noel B."/>
            <person name="Porcel B."/>
            <person name="Marcet-Houben M."/>
            <person name="Hullo M-F."/>
            <person name="Sacerdot C."/>
            <person name="Tekaia F."/>
            <person name="Leh-Louis V."/>
            <person name="Despons L."/>
            <person name="Khanna V."/>
            <person name="Aury J-M."/>
            <person name="Barbe V."/>
            <person name="Couloux A."/>
            <person name="Labadie K."/>
            <person name="Pelletier E."/>
            <person name="Souciet J-L."/>
            <person name="Boekhout T."/>
            <person name="Gabaldon T."/>
            <person name="Wincker P."/>
            <person name="Dujon B."/>
        </authorList>
    </citation>
    <scope>NUCLEOTIDE SEQUENCE</scope>
    <source>
        <strain evidence="3">CBS 1993</strain>
    </source>
</reference>
<protein>
    <recommendedName>
        <fullName evidence="5">Vacuolar segregation protein 7</fullName>
    </recommendedName>
</protein>
<dbReference type="PANTHER" id="PTHR28258:SF1">
    <property type="entry name" value="VACUOLAR SEGREGATION PROTEIN 7"/>
    <property type="match status" value="1"/>
</dbReference>
<keyword evidence="2" id="KW-1133">Transmembrane helix</keyword>
<dbReference type="RefSeq" id="XP_022458522.1">
    <property type="nucleotide sequence ID" value="XM_022602748.1"/>
</dbReference>